<evidence type="ECO:0000313" key="9">
    <source>
        <dbReference type="EMBL" id="SMC60702.1"/>
    </source>
</evidence>
<protein>
    <submittedName>
        <fullName evidence="9">Accessory gene regulator B</fullName>
    </submittedName>
</protein>
<keyword evidence="7 8" id="KW-0472">Membrane</keyword>
<evidence type="ECO:0000313" key="10">
    <source>
        <dbReference type="Proteomes" id="UP000192790"/>
    </source>
</evidence>
<dbReference type="GO" id="GO:0008233">
    <property type="term" value="F:peptidase activity"/>
    <property type="evidence" value="ECO:0007669"/>
    <property type="project" value="UniProtKB-KW"/>
</dbReference>
<feature type="transmembrane region" description="Helical" evidence="8">
    <location>
        <begin position="29"/>
        <end position="51"/>
    </location>
</feature>
<evidence type="ECO:0000256" key="3">
    <source>
        <dbReference type="ARBA" id="ARBA00022670"/>
    </source>
</evidence>
<feature type="transmembrane region" description="Helical" evidence="8">
    <location>
        <begin position="57"/>
        <end position="75"/>
    </location>
</feature>
<feature type="transmembrane region" description="Helical" evidence="8">
    <location>
        <begin position="105"/>
        <end position="122"/>
    </location>
</feature>
<evidence type="ECO:0000256" key="1">
    <source>
        <dbReference type="ARBA" id="ARBA00022475"/>
    </source>
</evidence>
<evidence type="ECO:0000256" key="6">
    <source>
        <dbReference type="ARBA" id="ARBA00022989"/>
    </source>
</evidence>
<evidence type="ECO:0000256" key="8">
    <source>
        <dbReference type="SAM" id="Phobius"/>
    </source>
</evidence>
<keyword evidence="2" id="KW-0673">Quorum sensing</keyword>
<dbReference type="RefSeq" id="WP_159448059.1">
    <property type="nucleotide sequence ID" value="NZ_FWXW01000004.1"/>
</dbReference>
<keyword evidence="5" id="KW-0378">Hydrolase</keyword>
<dbReference type="EMBL" id="FWXW01000004">
    <property type="protein sequence ID" value="SMC60702.1"/>
    <property type="molecule type" value="Genomic_DNA"/>
</dbReference>
<keyword evidence="10" id="KW-1185">Reference proteome</keyword>
<gene>
    <name evidence="9" type="ORF">SAMN02745168_1757</name>
</gene>
<accession>A0A1W2AJK9</accession>
<dbReference type="AlphaFoldDB" id="A0A1W2AJK9"/>
<dbReference type="OrthoDB" id="9815055at2"/>
<dbReference type="Proteomes" id="UP000192790">
    <property type="component" value="Unassembled WGS sequence"/>
</dbReference>
<reference evidence="9 10" key="1">
    <citation type="submission" date="2017-04" db="EMBL/GenBank/DDBJ databases">
        <authorList>
            <person name="Afonso C.L."/>
            <person name="Miller P.J."/>
            <person name="Scott M.A."/>
            <person name="Spackman E."/>
            <person name="Goraichik I."/>
            <person name="Dimitrov K.M."/>
            <person name="Suarez D.L."/>
            <person name="Swayne D.E."/>
        </authorList>
    </citation>
    <scope>NUCLEOTIDE SEQUENCE [LARGE SCALE GENOMIC DNA]</scope>
    <source>
        <strain evidence="9 10">DSM 12816</strain>
    </source>
</reference>
<dbReference type="STRING" id="1122930.SAMN02745168_1757"/>
<evidence type="ECO:0000256" key="7">
    <source>
        <dbReference type="ARBA" id="ARBA00023136"/>
    </source>
</evidence>
<organism evidence="9 10">
    <name type="scientific">Papillibacter cinnamivorans DSM 12816</name>
    <dbReference type="NCBI Taxonomy" id="1122930"/>
    <lineage>
        <taxon>Bacteria</taxon>
        <taxon>Bacillati</taxon>
        <taxon>Bacillota</taxon>
        <taxon>Clostridia</taxon>
        <taxon>Eubacteriales</taxon>
        <taxon>Oscillospiraceae</taxon>
        <taxon>Papillibacter</taxon>
    </lineage>
</organism>
<sequence length="208" mass="23629">MYEKIIEKTMHFIFKYGNVKEEDRDIYQYGLEITLIFILNICTILIISLFLNLFIESLLFLVCFSLLQSFAGGYHAMTHLRCFLMTMACWVIAVVSVPLIEPFLILHIVFSAASLIMVFLLAPIQHKNYPMSDEKARRMRKIARTIVVMQCAVVLAIEIFNPALSVTASAISVTQLLSAISILYAAMKNKKLKTKLTDELSNGGMYED</sequence>
<dbReference type="Pfam" id="PF04647">
    <property type="entry name" value="AgrB"/>
    <property type="match status" value="1"/>
</dbReference>
<keyword evidence="1" id="KW-1003">Cell membrane</keyword>
<dbReference type="InterPro" id="IPR006741">
    <property type="entry name" value="AgrB"/>
</dbReference>
<feature type="transmembrane region" description="Helical" evidence="8">
    <location>
        <begin position="82"/>
        <end position="99"/>
    </location>
</feature>
<evidence type="ECO:0000256" key="2">
    <source>
        <dbReference type="ARBA" id="ARBA00022654"/>
    </source>
</evidence>
<evidence type="ECO:0000256" key="5">
    <source>
        <dbReference type="ARBA" id="ARBA00022801"/>
    </source>
</evidence>
<name>A0A1W2AJK9_9FIRM</name>
<keyword evidence="6 8" id="KW-1133">Transmembrane helix</keyword>
<dbReference type="SMART" id="SM00793">
    <property type="entry name" value="AgrB"/>
    <property type="match status" value="1"/>
</dbReference>
<evidence type="ECO:0000256" key="4">
    <source>
        <dbReference type="ARBA" id="ARBA00022692"/>
    </source>
</evidence>
<feature type="transmembrane region" description="Helical" evidence="8">
    <location>
        <begin position="166"/>
        <end position="186"/>
    </location>
</feature>
<keyword evidence="3" id="KW-0645">Protease</keyword>
<feature type="transmembrane region" description="Helical" evidence="8">
    <location>
        <begin position="142"/>
        <end position="160"/>
    </location>
</feature>
<dbReference type="GO" id="GO:0009372">
    <property type="term" value="P:quorum sensing"/>
    <property type="evidence" value="ECO:0007669"/>
    <property type="project" value="UniProtKB-KW"/>
</dbReference>
<keyword evidence="4 8" id="KW-0812">Transmembrane</keyword>
<dbReference type="GO" id="GO:0016020">
    <property type="term" value="C:membrane"/>
    <property type="evidence" value="ECO:0007669"/>
    <property type="project" value="InterPro"/>
</dbReference>
<dbReference type="GO" id="GO:0006508">
    <property type="term" value="P:proteolysis"/>
    <property type="evidence" value="ECO:0007669"/>
    <property type="project" value="UniProtKB-KW"/>
</dbReference>
<proteinExistence type="predicted"/>